<dbReference type="STRING" id="1093900.A0A507ATR8"/>
<evidence type="ECO:0000313" key="2">
    <source>
        <dbReference type="EMBL" id="TPX08261.1"/>
    </source>
</evidence>
<gene>
    <name evidence="2" type="ORF">E0L32_001836</name>
    <name evidence="3" type="ORF">E0L32_001843</name>
</gene>
<keyword evidence="1" id="KW-0175">Coiled coil</keyword>
<dbReference type="Proteomes" id="UP000319257">
    <property type="component" value="Unassembled WGS sequence"/>
</dbReference>
<name>A0A507ATR8_9PEZI</name>
<feature type="coiled-coil region" evidence="1">
    <location>
        <begin position="5"/>
        <end position="39"/>
    </location>
</feature>
<comment type="caution">
    <text evidence="3">The sequence shown here is derived from an EMBL/GenBank/DDBJ whole genome shotgun (WGS) entry which is preliminary data.</text>
</comment>
<dbReference type="InParanoid" id="A0A507ATR8"/>
<keyword evidence="4" id="KW-1185">Reference proteome</keyword>
<evidence type="ECO:0000256" key="1">
    <source>
        <dbReference type="SAM" id="Coils"/>
    </source>
</evidence>
<dbReference type="AlphaFoldDB" id="A0A507ATR8"/>
<organism evidence="3 4">
    <name type="scientific">Thyridium curvatum</name>
    <dbReference type="NCBI Taxonomy" id="1093900"/>
    <lineage>
        <taxon>Eukaryota</taxon>
        <taxon>Fungi</taxon>
        <taxon>Dikarya</taxon>
        <taxon>Ascomycota</taxon>
        <taxon>Pezizomycotina</taxon>
        <taxon>Sordariomycetes</taxon>
        <taxon>Sordariomycetidae</taxon>
        <taxon>Thyridiales</taxon>
        <taxon>Thyridiaceae</taxon>
        <taxon>Thyridium</taxon>
    </lineage>
</organism>
<dbReference type="EMBL" id="SKBQ01000007">
    <property type="protein sequence ID" value="TPX08261.1"/>
    <property type="molecule type" value="Genomic_DNA"/>
</dbReference>
<dbReference type="GeneID" id="41969283"/>
<dbReference type="EMBL" id="SKBQ01000007">
    <property type="protein sequence ID" value="TPX08268.1"/>
    <property type="molecule type" value="Genomic_DNA"/>
</dbReference>
<sequence>MADEIEKLRRALADAESRVLEEQRRREEAEQIAETSKAQDLSSYLEACHALSLAIDMVTDRSLTTQGDTTNPVGRIYPKRIVPWDDFPVRQEEIWNKLEDPTFLS</sequence>
<evidence type="ECO:0000313" key="3">
    <source>
        <dbReference type="EMBL" id="TPX08268.1"/>
    </source>
</evidence>
<proteinExistence type="predicted"/>
<protein>
    <submittedName>
        <fullName evidence="3">Uncharacterized protein</fullName>
    </submittedName>
</protein>
<evidence type="ECO:0000313" key="4">
    <source>
        <dbReference type="Proteomes" id="UP000319257"/>
    </source>
</evidence>
<reference evidence="3 4" key="1">
    <citation type="submission" date="2019-06" db="EMBL/GenBank/DDBJ databases">
        <title>Draft genome sequence of the filamentous fungus Phialemoniopsis curvata isolated from diesel fuel.</title>
        <authorList>
            <person name="Varaljay V.A."/>
            <person name="Lyon W.J."/>
            <person name="Crouch A.L."/>
            <person name="Drake C.E."/>
            <person name="Hollomon J.M."/>
            <person name="Nadeau L.J."/>
            <person name="Nunn H.S."/>
            <person name="Stevenson B.S."/>
            <person name="Bojanowski C.L."/>
            <person name="Crookes-Goodson W.J."/>
        </authorList>
    </citation>
    <scope>NUCLEOTIDE SEQUENCE [LARGE SCALE GENOMIC DNA]</scope>
    <source>
        <strain evidence="3 4">D216</strain>
    </source>
</reference>
<dbReference type="RefSeq" id="XP_030989972.1">
    <property type="nucleotide sequence ID" value="XM_031135959.1"/>
</dbReference>
<accession>A0A507ATR8</accession>
<dbReference type="OrthoDB" id="4771517at2759"/>